<dbReference type="CDD" id="cd05400">
    <property type="entry name" value="NT_2-5OAS_ClassI-CCAase"/>
    <property type="match status" value="1"/>
</dbReference>
<dbReference type="EMBL" id="NGJZ01000002">
    <property type="protein sequence ID" value="RSU07111.1"/>
    <property type="molecule type" value="Genomic_DNA"/>
</dbReference>
<dbReference type="GO" id="GO:0016779">
    <property type="term" value="F:nucleotidyltransferase activity"/>
    <property type="evidence" value="ECO:0007669"/>
    <property type="project" value="InterPro"/>
</dbReference>
<dbReference type="InterPro" id="IPR006116">
    <property type="entry name" value="NT_2-5OAS_ClassI-CCAase"/>
</dbReference>
<comment type="caution">
    <text evidence="2">The sequence shown here is derived from an EMBL/GenBank/DDBJ whole genome shotgun (WGS) entry which is preliminary data.</text>
</comment>
<dbReference type="Gene3D" id="3.30.460.10">
    <property type="entry name" value="Beta Polymerase, domain 2"/>
    <property type="match status" value="1"/>
</dbReference>
<keyword evidence="3" id="KW-1185">Reference proteome</keyword>
<dbReference type="OrthoDB" id="7572058at2"/>
<evidence type="ECO:0000313" key="3">
    <source>
        <dbReference type="Proteomes" id="UP000288669"/>
    </source>
</evidence>
<keyword evidence="2" id="KW-0808">Transferase</keyword>
<reference evidence="2 3" key="1">
    <citation type="submission" date="2017-05" db="EMBL/GenBank/DDBJ databases">
        <title>Vagococcus spp. assemblies.</title>
        <authorList>
            <person name="Gulvik C.A."/>
        </authorList>
    </citation>
    <scope>NUCLEOTIDE SEQUENCE [LARGE SCALE GENOMIC DNA]</scope>
    <source>
        <strain evidence="2 3">DSM 24756</strain>
    </source>
</reference>
<evidence type="ECO:0000313" key="2">
    <source>
        <dbReference type="EMBL" id="RSU07111.1"/>
    </source>
</evidence>
<accession>A0A430AGT4</accession>
<sequence length="274" mass="30863">MSILVTNSYVTPLETRQTIARRYRAVTKAINVEFWNSISETAHSFYVGSYGRGTAISTSDIDVLVEIPNSEYDKFNSSTGNGQSRLLQSIRKSLQVAYPRSDIRADGQVVKINFHDGIKFEILPAFQNMDYWGNHQGYIYPDSNMGGNWKATNPKSEQEAMKVKNGPTYSNGLLYTTCRHFRYVRDTYFSSYHLSGIVIDSFVYNAMENWRYTEPGSSSNASMGAYENILLEYFNNNTILGLSSLNLNSPGSNQTVDTSNSTECLEKVIKKIAT</sequence>
<dbReference type="InterPro" id="IPR043519">
    <property type="entry name" value="NT_sf"/>
</dbReference>
<keyword evidence="1" id="KW-0051">Antiviral defense</keyword>
<proteinExistence type="predicted"/>
<dbReference type="Proteomes" id="UP000288669">
    <property type="component" value="Unassembled WGS sequence"/>
</dbReference>
<dbReference type="SUPFAM" id="SSF81301">
    <property type="entry name" value="Nucleotidyltransferase"/>
    <property type="match status" value="1"/>
</dbReference>
<dbReference type="Pfam" id="PF18144">
    <property type="entry name" value="SMODS"/>
    <property type="match status" value="1"/>
</dbReference>
<dbReference type="GO" id="GO:0051607">
    <property type="term" value="P:defense response to virus"/>
    <property type="evidence" value="ECO:0007669"/>
    <property type="project" value="UniProtKB-KW"/>
</dbReference>
<protein>
    <submittedName>
        <fullName evidence="2">Nucleotidyltransferase</fullName>
    </submittedName>
</protein>
<dbReference type="AlphaFoldDB" id="A0A430AGT4"/>
<evidence type="ECO:0000256" key="1">
    <source>
        <dbReference type="ARBA" id="ARBA00023118"/>
    </source>
</evidence>
<name>A0A430AGT4_9ENTE</name>
<organism evidence="2 3">
    <name type="scientific">Vagococcus entomophilus</name>
    <dbReference type="NCBI Taxonomy" id="1160095"/>
    <lineage>
        <taxon>Bacteria</taxon>
        <taxon>Bacillati</taxon>
        <taxon>Bacillota</taxon>
        <taxon>Bacilli</taxon>
        <taxon>Lactobacillales</taxon>
        <taxon>Enterococcaceae</taxon>
        <taxon>Vagococcus</taxon>
    </lineage>
</organism>
<gene>
    <name evidence="2" type="ORF">CBF30_07600</name>
</gene>
<dbReference type="RefSeq" id="WP_126824623.1">
    <property type="nucleotide sequence ID" value="NZ_JBHLWU010000002.1"/>
</dbReference>